<dbReference type="Gene3D" id="1.10.640.10">
    <property type="entry name" value="Haem peroxidase domain superfamily, animal type"/>
    <property type="match status" value="1"/>
</dbReference>
<dbReference type="AlphaFoldDB" id="A0A2B7YPS6"/>
<dbReference type="GO" id="GO:0020037">
    <property type="term" value="F:heme binding"/>
    <property type="evidence" value="ECO:0007669"/>
    <property type="project" value="InterPro"/>
</dbReference>
<dbReference type="InterPro" id="IPR036396">
    <property type="entry name" value="Cyt_P450_sf"/>
</dbReference>
<organism evidence="11 12">
    <name type="scientific">Polytolypa hystricis (strain UAMH7299)</name>
    <dbReference type="NCBI Taxonomy" id="1447883"/>
    <lineage>
        <taxon>Eukaryota</taxon>
        <taxon>Fungi</taxon>
        <taxon>Dikarya</taxon>
        <taxon>Ascomycota</taxon>
        <taxon>Pezizomycotina</taxon>
        <taxon>Eurotiomycetes</taxon>
        <taxon>Eurotiomycetidae</taxon>
        <taxon>Onygenales</taxon>
        <taxon>Onygenales incertae sedis</taxon>
        <taxon>Polytolypa</taxon>
    </lineage>
</organism>
<dbReference type="Proteomes" id="UP000224634">
    <property type="component" value="Unassembled WGS sequence"/>
</dbReference>
<dbReference type="CDD" id="cd20612">
    <property type="entry name" value="CYP_LDS-like_C"/>
    <property type="match status" value="1"/>
</dbReference>
<dbReference type="InterPro" id="IPR010255">
    <property type="entry name" value="Haem_peroxidase_sf"/>
</dbReference>
<sequence length="1086" mass="121310">MASTIYRSLVQLISPSSAKDAAGESEKSSSGELEDGSLVLTLLRNQPKNMDHQQIRNVIQFVRDSVKGKPAKDRSMAFESIVAIAGALPENSVHRMKLTNFLITGLWDSLEHPPISFQGPKFRYRTADGSFNNVHFPDLGKAGTPYATSIPNNTPLPGVKPDPGMLFDLLMAREDGHFKQNEGGISSMLFYHATLIIHDIFRTNRRDMTINDNSSYLDLSPLYGSNVEDQRNVRTMSKGMLKPDAFHDERLIGQTPGANVLLVLYNRFHNYVAQTLLEINEGGRFSCIEGNEDSLVQQDEDLFQTARLIVGALFINISLHDYLRAITNTHHSDSTWTLDPRVDIPDSVVKQGAERGIGNQVSSEFNLLYRFHATISLRDEQWLNDFFTEVFKCTGKSLDELSLVEGMAALGRFEASIPKDPGVRNFGGIRRGEDGRFRDEDLVRILKEGMEDPAGSFGARNTPKALRVVEILGIHQARKWRTASLNEFRKFFKLKPHDTFEDINPDPAVADALRNLYGHPDLVEAYPGLYVEDAKPRMDPGSGVCTPYTVGRAVLSDAITLVRSDRFNTADYNAANLTNWGMAEVKQDYETLGGSMFYKLIQRGLPGWFPYNSLHVMQPMYTKEMNREIAEEIGTTFQYTEADPKPPLQRVFLQSHAAIREMLNDPKRFPVLSGKPFENFIQGRDFSHFMLAGDMPRNRDQRNLYGGLLYGSGELKGILEKAVAKHMDSYVTANMYHIGRGVYHIDIIKDVAIPVMTRFLGDLFQFDLKTEENTRGTYSVGSLYEDLLNIRIWGFSNDDPAQAWNRRRRAQDSTKRLLASTEAYISKVSRSGPIHSLIGVVKHATNGVVDKNSLRSFGREAIIQLQANGKSIQEIADIMIFVALGGIGAAMTSVAEILHFLLACPENSQHLEAVRELAQEDSENSDNELRRYILEVQRLTAGHITARVATEAGTLGGQSFQPGNVLIALLGAASKDPEAFPDPKSIKLDRPLTSYIAFGDGPHQCFGRELALTYLVGVVKHVVLLKNIRPAAGGMGVLKTIVKNGTTQYLTEDWATFSGYASSKFLAVHKCFSALFSWKRWVDTLW</sequence>
<name>A0A2B7YPS6_POLH7</name>
<dbReference type="InterPro" id="IPR019791">
    <property type="entry name" value="Haem_peroxidase_animal"/>
</dbReference>
<dbReference type="STRING" id="1447883.A0A2B7YPS6"/>
<evidence type="ECO:0000313" key="12">
    <source>
        <dbReference type="Proteomes" id="UP000224634"/>
    </source>
</evidence>
<dbReference type="EC" id="1.13.11.60" evidence="3"/>
<dbReference type="GO" id="GO:0004601">
    <property type="term" value="F:peroxidase activity"/>
    <property type="evidence" value="ECO:0007669"/>
    <property type="project" value="UniProtKB-KW"/>
</dbReference>
<keyword evidence="8 10" id="KW-0408">Iron</keyword>
<dbReference type="PANTHER" id="PTHR11903:SF13">
    <property type="entry name" value="LINOLEATE 10R-LIPOXYGENASE"/>
    <property type="match status" value="1"/>
</dbReference>
<dbReference type="InterPro" id="IPR037120">
    <property type="entry name" value="Haem_peroxidase_sf_animal"/>
</dbReference>
<keyword evidence="9" id="KW-0413">Isomerase</keyword>
<evidence type="ECO:0000256" key="1">
    <source>
        <dbReference type="ARBA" id="ARBA00000699"/>
    </source>
</evidence>
<evidence type="ECO:0000256" key="6">
    <source>
        <dbReference type="ARBA" id="ARBA00022964"/>
    </source>
</evidence>
<dbReference type="OrthoDB" id="823504at2759"/>
<dbReference type="GO" id="GO:0052878">
    <property type="term" value="F:linoleate 8R-lipoxygenase activity"/>
    <property type="evidence" value="ECO:0007669"/>
    <property type="project" value="UniProtKB-EC"/>
</dbReference>
<feature type="binding site" description="axial binding residue" evidence="10">
    <location>
        <position position="372"/>
    </location>
    <ligand>
        <name>heme b</name>
        <dbReference type="ChEBI" id="CHEBI:60344"/>
    </ligand>
    <ligandPart>
        <name>Fe</name>
        <dbReference type="ChEBI" id="CHEBI:18248"/>
    </ligandPart>
</feature>
<evidence type="ECO:0000256" key="7">
    <source>
        <dbReference type="ARBA" id="ARBA00023002"/>
    </source>
</evidence>
<keyword evidence="7" id="KW-0560">Oxidoreductase</keyword>
<dbReference type="GO" id="GO:0004497">
    <property type="term" value="F:monooxygenase activity"/>
    <property type="evidence" value="ECO:0007669"/>
    <property type="project" value="InterPro"/>
</dbReference>
<proteinExistence type="predicted"/>
<evidence type="ECO:0000256" key="5">
    <source>
        <dbReference type="ARBA" id="ARBA00022723"/>
    </source>
</evidence>
<evidence type="ECO:0000256" key="2">
    <source>
        <dbReference type="ARBA" id="ARBA00011881"/>
    </source>
</evidence>
<protein>
    <recommendedName>
        <fullName evidence="3">linoleate 8R-lipoxygenase</fullName>
        <ecNumber evidence="3">1.13.11.60</ecNumber>
    </recommendedName>
</protein>
<accession>A0A2B7YPS6</accession>
<keyword evidence="10" id="KW-0349">Heme</keyword>
<evidence type="ECO:0000313" key="11">
    <source>
        <dbReference type="EMBL" id="PGH23676.1"/>
    </source>
</evidence>
<dbReference type="EMBL" id="PDNA01000021">
    <property type="protein sequence ID" value="PGH23676.1"/>
    <property type="molecule type" value="Genomic_DNA"/>
</dbReference>
<dbReference type="GO" id="GO:0006631">
    <property type="term" value="P:fatty acid metabolic process"/>
    <property type="evidence" value="ECO:0007669"/>
    <property type="project" value="UniProtKB-ARBA"/>
</dbReference>
<dbReference type="GO" id="GO:0005506">
    <property type="term" value="F:iron ion binding"/>
    <property type="evidence" value="ECO:0007669"/>
    <property type="project" value="InterPro"/>
</dbReference>
<evidence type="ECO:0000256" key="4">
    <source>
        <dbReference type="ARBA" id="ARBA00022559"/>
    </source>
</evidence>
<dbReference type="GO" id="GO:0006979">
    <property type="term" value="P:response to oxidative stress"/>
    <property type="evidence" value="ECO:0007669"/>
    <property type="project" value="InterPro"/>
</dbReference>
<comment type="caution">
    <text evidence="11">The sequence shown here is derived from an EMBL/GenBank/DDBJ whole genome shotgun (WGS) entry which is preliminary data.</text>
</comment>
<dbReference type="Pfam" id="PF03098">
    <property type="entry name" value="An_peroxidase"/>
    <property type="match status" value="1"/>
</dbReference>
<dbReference type="InterPro" id="IPR050783">
    <property type="entry name" value="Oxylipin_biosynth_metab"/>
</dbReference>
<keyword evidence="4" id="KW-0575">Peroxidase</keyword>
<evidence type="ECO:0000256" key="8">
    <source>
        <dbReference type="ARBA" id="ARBA00023004"/>
    </source>
</evidence>
<comment type="subunit">
    <text evidence="2">Homotetramer.</text>
</comment>
<gene>
    <name evidence="11" type="ORF">AJ80_02282</name>
</gene>
<dbReference type="SUPFAM" id="SSF48113">
    <property type="entry name" value="Heme-dependent peroxidases"/>
    <property type="match status" value="1"/>
</dbReference>
<reference evidence="11 12" key="1">
    <citation type="submission" date="2017-10" db="EMBL/GenBank/DDBJ databases">
        <title>Comparative genomics in systemic dimorphic fungi from Ajellomycetaceae.</title>
        <authorList>
            <person name="Munoz J.F."/>
            <person name="Mcewen J.G."/>
            <person name="Clay O.K."/>
            <person name="Cuomo C.A."/>
        </authorList>
    </citation>
    <scope>NUCLEOTIDE SEQUENCE [LARGE SCALE GENOMIC DNA]</scope>
    <source>
        <strain evidence="11 12">UAMH7299</strain>
    </source>
</reference>
<evidence type="ECO:0000256" key="9">
    <source>
        <dbReference type="ARBA" id="ARBA00023235"/>
    </source>
</evidence>
<dbReference type="Pfam" id="PF00067">
    <property type="entry name" value="p450"/>
    <property type="match status" value="1"/>
</dbReference>
<dbReference type="PROSITE" id="PS00086">
    <property type="entry name" value="CYTOCHROME_P450"/>
    <property type="match status" value="1"/>
</dbReference>
<dbReference type="InterPro" id="IPR001128">
    <property type="entry name" value="Cyt_P450"/>
</dbReference>
<keyword evidence="12" id="KW-1185">Reference proteome</keyword>
<dbReference type="Gene3D" id="1.10.630.10">
    <property type="entry name" value="Cytochrome P450"/>
    <property type="match status" value="1"/>
</dbReference>
<dbReference type="InterPro" id="IPR017972">
    <property type="entry name" value="Cyt_P450_CS"/>
</dbReference>
<dbReference type="SUPFAM" id="SSF48264">
    <property type="entry name" value="Cytochrome P450"/>
    <property type="match status" value="1"/>
</dbReference>
<dbReference type="GO" id="GO:0016705">
    <property type="term" value="F:oxidoreductase activity, acting on paired donors, with incorporation or reduction of molecular oxygen"/>
    <property type="evidence" value="ECO:0007669"/>
    <property type="project" value="InterPro"/>
</dbReference>
<dbReference type="InterPro" id="IPR034812">
    <property type="entry name" value="Ppo-like_N"/>
</dbReference>
<dbReference type="CDD" id="cd09817">
    <property type="entry name" value="linoleate_diol_synthase_like"/>
    <property type="match status" value="1"/>
</dbReference>
<keyword evidence="6" id="KW-0223">Dioxygenase</keyword>
<dbReference type="PANTHER" id="PTHR11903">
    <property type="entry name" value="PROSTAGLANDIN G/H SYNTHASE"/>
    <property type="match status" value="1"/>
</dbReference>
<dbReference type="PROSITE" id="PS50292">
    <property type="entry name" value="PEROXIDASE_3"/>
    <property type="match status" value="1"/>
</dbReference>
<dbReference type="GO" id="GO:0016853">
    <property type="term" value="F:isomerase activity"/>
    <property type="evidence" value="ECO:0007669"/>
    <property type="project" value="UniProtKB-KW"/>
</dbReference>
<evidence type="ECO:0000256" key="10">
    <source>
        <dbReference type="PIRSR" id="PIRSR619791-2"/>
    </source>
</evidence>
<evidence type="ECO:0000256" key="3">
    <source>
        <dbReference type="ARBA" id="ARBA00013239"/>
    </source>
</evidence>
<keyword evidence="5 10" id="KW-0479">Metal-binding</keyword>
<comment type="catalytic activity">
    <reaction evidence="1">
        <text>(9Z,12Z)-octadecadienoate + O2 = (8R,9Z,12Z)-8-hydroperoxyoctadeca-9,12-dienoate</text>
        <dbReference type="Rhea" id="RHEA:25395"/>
        <dbReference type="ChEBI" id="CHEBI:15379"/>
        <dbReference type="ChEBI" id="CHEBI:30245"/>
        <dbReference type="ChEBI" id="CHEBI:58659"/>
        <dbReference type="EC" id="1.13.11.60"/>
    </reaction>
</comment>